<dbReference type="Pfam" id="PF03221">
    <property type="entry name" value="HTH_Tnp_Tc5"/>
    <property type="match status" value="1"/>
</dbReference>
<dbReference type="eggNOG" id="KOG3105">
    <property type="taxonomic scope" value="Eukaryota"/>
</dbReference>
<feature type="compositionally biased region" description="Acidic residues" evidence="2">
    <location>
        <begin position="313"/>
        <end position="322"/>
    </location>
</feature>
<dbReference type="Bgee" id="ENSACAG00000014484">
    <property type="expression patterns" value="Expressed in forelimb bud and 13 other cell types or tissues"/>
</dbReference>
<reference evidence="4" key="1">
    <citation type="submission" date="2009-12" db="EMBL/GenBank/DDBJ databases">
        <title>The Genome Sequence of Anolis carolinensis (Green Anole Lizard).</title>
        <authorList>
            <consortium name="The Genome Sequencing Platform"/>
            <person name="Di Palma F."/>
            <person name="Alfoldi J."/>
            <person name="Heiman D."/>
            <person name="Young S."/>
            <person name="Grabherr M."/>
            <person name="Johnson J."/>
            <person name="Lander E.S."/>
            <person name="Lindblad-Toh K."/>
        </authorList>
    </citation>
    <scope>NUCLEOTIDE SEQUENCE [LARGE SCALE GENOMIC DNA]</scope>
    <source>
        <strain evidence="4">JBL SC #1</strain>
    </source>
</reference>
<dbReference type="GeneTree" id="ENSGT00440000039028"/>
<organism evidence="4 5">
    <name type="scientific">Anolis carolinensis</name>
    <name type="common">Green anole</name>
    <name type="synonym">American chameleon</name>
    <dbReference type="NCBI Taxonomy" id="28377"/>
    <lineage>
        <taxon>Eukaryota</taxon>
        <taxon>Metazoa</taxon>
        <taxon>Chordata</taxon>
        <taxon>Craniata</taxon>
        <taxon>Vertebrata</taxon>
        <taxon>Euteleostomi</taxon>
        <taxon>Lepidosauria</taxon>
        <taxon>Squamata</taxon>
        <taxon>Bifurcata</taxon>
        <taxon>Unidentata</taxon>
        <taxon>Episquamata</taxon>
        <taxon>Toxicofera</taxon>
        <taxon>Iguania</taxon>
        <taxon>Dactyloidae</taxon>
        <taxon>Anolis</taxon>
    </lineage>
</organism>
<dbReference type="PANTHER" id="PTHR19303">
    <property type="entry name" value="TRANSPOSON"/>
    <property type="match status" value="1"/>
</dbReference>
<evidence type="ECO:0000256" key="2">
    <source>
        <dbReference type="SAM" id="MobiDB-lite"/>
    </source>
</evidence>
<feature type="domain" description="HTH CENPB-type" evidence="3">
    <location>
        <begin position="1"/>
        <end position="51"/>
    </location>
</feature>
<dbReference type="GO" id="GO:0003677">
    <property type="term" value="F:DNA binding"/>
    <property type="evidence" value="ECO:0007669"/>
    <property type="project" value="UniProtKB-KW"/>
</dbReference>
<dbReference type="InterPro" id="IPR050863">
    <property type="entry name" value="CenT-Element_Derived"/>
</dbReference>
<dbReference type="Proteomes" id="UP000001646">
    <property type="component" value="Unplaced"/>
</dbReference>
<dbReference type="PROSITE" id="PS51253">
    <property type="entry name" value="HTH_CENPB"/>
    <property type="match status" value="1"/>
</dbReference>
<evidence type="ECO:0000313" key="5">
    <source>
        <dbReference type="Proteomes" id="UP000001646"/>
    </source>
</evidence>
<dbReference type="Ensembl" id="ENSACAT00000014483.3">
    <property type="protein sequence ID" value="ENSACAP00000014192.3"/>
    <property type="gene ID" value="ENSACAG00000014484.3"/>
</dbReference>
<dbReference type="HOGENOM" id="CLU_033137_3_0_1"/>
<sequence length="349" mass="39318">MRSSGCKITYEKLQMKAQEIACKHNIPPALFKASRGWVMRFMGRHNMPIRRRATRCPKLPPDFTDKIESFHQFILSIFKETPYPLSQIGNAAQTAVSFAMPCNSPIALNGPSSVLMRTSGNEKLRCTVMLAITADGNKLPPFVIFKRKTMPKRVQFPHGIHVRVQANGWMDFELMVDWIETVWNRRPGAAMKQPALLVLDSFRSHVVKEVRELLCENKTQQVVIPGGLTSVLQPLDVCVKKPFKDHLHHFYNEWVMSSDHQLTPTGKVKCPSLELMCMWVIKSWDLIPPEIVVGSFKKTGISSALDGSKDDALWESDDEENTSDMSSTEEGASDNETNDSGAEVLNKES</sequence>
<keyword evidence="1" id="KW-0238">DNA-binding</keyword>
<dbReference type="InterPro" id="IPR004875">
    <property type="entry name" value="DDE_SF_endonuclease_dom"/>
</dbReference>
<dbReference type="PANTHER" id="PTHR19303:SF74">
    <property type="entry name" value="POGO TRANSPOSABLE ELEMENT WITH KRAB DOMAIN"/>
    <property type="match status" value="1"/>
</dbReference>
<dbReference type="InParanoid" id="H9GL38"/>
<protein>
    <recommendedName>
        <fullName evidence="3">HTH CENPB-type domain-containing protein</fullName>
    </recommendedName>
</protein>
<evidence type="ECO:0000256" key="1">
    <source>
        <dbReference type="ARBA" id="ARBA00023125"/>
    </source>
</evidence>
<dbReference type="STRING" id="28377.ENSACAP00000014192"/>
<proteinExistence type="predicted"/>
<dbReference type="InterPro" id="IPR006600">
    <property type="entry name" value="HTH_CenpB_DNA-bd_dom"/>
</dbReference>
<evidence type="ECO:0000259" key="3">
    <source>
        <dbReference type="PROSITE" id="PS51253"/>
    </source>
</evidence>
<reference evidence="4" key="2">
    <citation type="submission" date="2025-08" db="UniProtKB">
        <authorList>
            <consortium name="Ensembl"/>
        </authorList>
    </citation>
    <scope>IDENTIFICATION</scope>
</reference>
<feature type="region of interest" description="Disordered" evidence="2">
    <location>
        <begin position="303"/>
        <end position="349"/>
    </location>
</feature>
<dbReference type="Gene3D" id="1.10.10.60">
    <property type="entry name" value="Homeodomain-like"/>
    <property type="match status" value="1"/>
</dbReference>
<reference evidence="4" key="3">
    <citation type="submission" date="2025-09" db="UniProtKB">
        <authorList>
            <consortium name="Ensembl"/>
        </authorList>
    </citation>
    <scope>IDENTIFICATION</scope>
</reference>
<dbReference type="Pfam" id="PF03184">
    <property type="entry name" value="DDE_1"/>
    <property type="match status" value="1"/>
</dbReference>
<dbReference type="AlphaFoldDB" id="H9GL38"/>
<evidence type="ECO:0000313" key="4">
    <source>
        <dbReference type="Ensembl" id="ENSACAP00000014192.3"/>
    </source>
</evidence>
<accession>H9GL38</accession>
<keyword evidence="5" id="KW-1185">Reference proteome</keyword>
<name>H9GL38_ANOCA</name>